<dbReference type="PROSITE" id="PS50943">
    <property type="entry name" value="HTH_CROC1"/>
    <property type="match status" value="1"/>
</dbReference>
<dbReference type="InterPro" id="IPR010982">
    <property type="entry name" value="Lambda_DNA-bd_dom_sf"/>
</dbReference>
<name>A0ABY2WM15_9FLAO</name>
<reference evidence="3 4" key="1">
    <citation type="submission" date="2019-05" db="EMBL/GenBank/DDBJ databases">
        <title>Flagellimonas sp. AsT0115, sp. nov., isolated from a marine red algae, Asparagopsis taxiformis.</title>
        <authorList>
            <person name="Kim J."/>
            <person name="Jeong S.E."/>
            <person name="Jeon C.O."/>
        </authorList>
    </citation>
    <scope>NUCLEOTIDE SEQUENCE [LARGE SCALE GENOMIC DNA]</scope>
    <source>
        <strain evidence="3 4">AsT0115</strain>
    </source>
</reference>
<comment type="caution">
    <text evidence="3">The sequence shown here is derived from an EMBL/GenBank/DDBJ whole genome shotgun (WGS) entry which is preliminary data.</text>
</comment>
<dbReference type="SUPFAM" id="SSF47413">
    <property type="entry name" value="lambda repressor-like DNA-binding domains"/>
    <property type="match status" value="1"/>
</dbReference>
<dbReference type="EMBL" id="VCNI01000002">
    <property type="protein sequence ID" value="TMU55552.1"/>
    <property type="molecule type" value="Genomic_DNA"/>
</dbReference>
<keyword evidence="4" id="KW-1185">Reference proteome</keyword>
<dbReference type="PANTHER" id="PTHR46797:SF1">
    <property type="entry name" value="METHYLPHOSPHONATE SYNTHASE"/>
    <property type="match status" value="1"/>
</dbReference>
<dbReference type="SMART" id="SM00530">
    <property type="entry name" value="HTH_XRE"/>
    <property type="match status" value="1"/>
</dbReference>
<organism evidence="3 4">
    <name type="scientific">Flagellimonas algicola</name>
    <dbReference type="NCBI Taxonomy" id="2583815"/>
    <lineage>
        <taxon>Bacteria</taxon>
        <taxon>Pseudomonadati</taxon>
        <taxon>Bacteroidota</taxon>
        <taxon>Flavobacteriia</taxon>
        <taxon>Flavobacteriales</taxon>
        <taxon>Flavobacteriaceae</taxon>
        <taxon>Flagellimonas</taxon>
    </lineage>
</organism>
<dbReference type="Pfam" id="PF01381">
    <property type="entry name" value="HTH_3"/>
    <property type="match status" value="1"/>
</dbReference>
<accession>A0ABY2WM15</accession>
<dbReference type="Proteomes" id="UP000751614">
    <property type="component" value="Unassembled WGS sequence"/>
</dbReference>
<dbReference type="Gene3D" id="1.10.260.40">
    <property type="entry name" value="lambda repressor-like DNA-binding domains"/>
    <property type="match status" value="1"/>
</dbReference>
<gene>
    <name evidence="3" type="ORF">FGG15_15405</name>
</gene>
<evidence type="ECO:0000256" key="1">
    <source>
        <dbReference type="ARBA" id="ARBA00023125"/>
    </source>
</evidence>
<evidence type="ECO:0000259" key="2">
    <source>
        <dbReference type="PROSITE" id="PS50943"/>
    </source>
</evidence>
<dbReference type="InterPro" id="IPR050807">
    <property type="entry name" value="TransReg_Diox_bact_type"/>
</dbReference>
<evidence type="ECO:0000313" key="3">
    <source>
        <dbReference type="EMBL" id="TMU55552.1"/>
    </source>
</evidence>
<dbReference type="RefSeq" id="WP_138837823.1">
    <property type="nucleotide sequence ID" value="NZ_VCNI01000002.1"/>
</dbReference>
<evidence type="ECO:0000313" key="4">
    <source>
        <dbReference type="Proteomes" id="UP000751614"/>
    </source>
</evidence>
<keyword evidence="1" id="KW-0238">DNA-binding</keyword>
<feature type="domain" description="HTH cro/C1-type" evidence="2">
    <location>
        <begin position="20"/>
        <end position="74"/>
    </location>
</feature>
<dbReference type="InterPro" id="IPR001387">
    <property type="entry name" value="Cro/C1-type_HTH"/>
</dbReference>
<proteinExistence type="predicted"/>
<dbReference type="PANTHER" id="PTHR46797">
    <property type="entry name" value="HTH-TYPE TRANSCRIPTIONAL REGULATOR"/>
    <property type="match status" value="1"/>
</dbReference>
<dbReference type="CDD" id="cd00093">
    <property type="entry name" value="HTH_XRE"/>
    <property type="match status" value="1"/>
</dbReference>
<protein>
    <submittedName>
        <fullName evidence="3">Helix-turn-helix transcriptional regulator</fullName>
    </submittedName>
</protein>
<sequence>MPKNLSKEEEQYLLKFGANLRRLRDERGMTQADLVYEAGVHGNMVGRIERGERAANILQLEKIAKALELEISELFEFVE</sequence>